<accession>A0ABP7ZFY2</accession>
<comment type="caution">
    <text evidence="4">The sequence shown here is derived from an EMBL/GenBank/DDBJ whole genome shotgun (WGS) entry which is preliminary data.</text>
</comment>
<keyword evidence="5" id="KW-1185">Reference proteome</keyword>
<name>A0ABP7ZFY2_9MICO</name>
<dbReference type="PANTHER" id="PTHR33495:SF2">
    <property type="entry name" value="ANTI-SIGMA FACTOR ANTAGONIST TM_1081-RELATED"/>
    <property type="match status" value="1"/>
</dbReference>
<evidence type="ECO:0000256" key="2">
    <source>
        <dbReference type="RuleBase" id="RU003749"/>
    </source>
</evidence>
<proteinExistence type="inferred from homology"/>
<evidence type="ECO:0000313" key="4">
    <source>
        <dbReference type="EMBL" id="GAA4156608.1"/>
    </source>
</evidence>
<dbReference type="EMBL" id="BAABBV010000001">
    <property type="protein sequence ID" value="GAA4156608.1"/>
    <property type="molecule type" value="Genomic_DNA"/>
</dbReference>
<dbReference type="Pfam" id="PF01740">
    <property type="entry name" value="STAS"/>
    <property type="match status" value="1"/>
</dbReference>
<dbReference type="PROSITE" id="PS50801">
    <property type="entry name" value="STAS"/>
    <property type="match status" value="1"/>
</dbReference>
<dbReference type="CDD" id="cd07043">
    <property type="entry name" value="STAS_anti-anti-sigma_factors"/>
    <property type="match status" value="1"/>
</dbReference>
<reference evidence="4" key="1">
    <citation type="journal article" date="2014" name="Int. J. Syst. Evol. Microbiol.">
        <title>Complete genome of a new Firmicutes species belonging to the dominant human colonic microbiota ('Ruminococcus bicirculans') reveals two chromosomes and a selective capacity to utilize plant glucans.</title>
        <authorList>
            <consortium name="NISC Comparative Sequencing Program"/>
            <person name="Wegmann U."/>
            <person name="Louis P."/>
            <person name="Goesmann A."/>
            <person name="Henrissat B."/>
            <person name="Duncan S.H."/>
            <person name="Flint H.J."/>
        </authorList>
    </citation>
    <scope>NUCLEOTIDE SEQUENCE</scope>
    <source>
        <strain evidence="4">JCM 17590</strain>
    </source>
</reference>
<dbReference type="InterPro" id="IPR036513">
    <property type="entry name" value="STAS_dom_sf"/>
</dbReference>
<evidence type="ECO:0000256" key="1">
    <source>
        <dbReference type="ARBA" id="ARBA00009013"/>
    </source>
</evidence>
<comment type="similarity">
    <text evidence="1 2">Belongs to the anti-sigma-factor antagonist family.</text>
</comment>
<dbReference type="InterPro" id="IPR003658">
    <property type="entry name" value="Anti-sigma_ant"/>
</dbReference>
<reference evidence="4" key="2">
    <citation type="submission" date="2023-12" db="EMBL/GenBank/DDBJ databases">
        <authorList>
            <person name="Sun Q."/>
            <person name="Inoue M."/>
        </authorList>
    </citation>
    <scope>NUCLEOTIDE SEQUENCE</scope>
    <source>
        <strain evidence="4">JCM 17590</strain>
    </source>
</reference>
<dbReference type="InterPro" id="IPR002645">
    <property type="entry name" value="STAS_dom"/>
</dbReference>
<protein>
    <recommendedName>
        <fullName evidence="2">Anti-sigma factor antagonist</fullName>
    </recommendedName>
</protein>
<dbReference type="SUPFAM" id="SSF52091">
    <property type="entry name" value="SpoIIaa-like"/>
    <property type="match status" value="1"/>
</dbReference>
<dbReference type="PANTHER" id="PTHR33495">
    <property type="entry name" value="ANTI-SIGMA FACTOR ANTAGONIST TM_1081-RELATED-RELATED"/>
    <property type="match status" value="1"/>
</dbReference>
<gene>
    <name evidence="4" type="ORF">GCM10022286_07110</name>
</gene>
<feature type="domain" description="STAS" evidence="3">
    <location>
        <begin position="12"/>
        <end position="110"/>
    </location>
</feature>
<evidence type="ECO:0000313" key="5">
    <source>
        <dbReference type="Proteomes" id="UP001415169"/>
    </source>
</evidence>
<sequence length="110" mass="11611">MSFEEVDKGTYVVLAPEGKFNLVAAPALKSRIDDLVAGGQARLVVDLHGIDFIDSSGLGALIGGLKAARQKGGDLRIAAAGAQVLAVLKLTNLDRILAPYDSVEEARHDW</sequence>
<dbReference type="Gene3D" id="3.30.750.24">
    <property type="entry name" value="STAS domain"/>
    <property type="match status" value="1"/>
</dbReference>
<organism evidence="4 5">
    <name type="scientific">Gryllotalpicola daejeonensis</name>
    <dbReference type="NCBI Taxonomy" id="993087"/>
    <lineage>
        <taxon>Bacteria</taxon>
        <taxon>Bacillati</taxon>
        <taxon>Actinomycetota</taxon>
        <taxon>Actinomycetes</taxon>
        <taxon>Micrococcales</taxon>
        <taxon>Microbacteriaceae</taxon>
        <taxon>Gryllotalpicola</taxon>
    </lineage>
</organism>
<dbReference type="NCBIfam" id="TIGR00377">
    <property type="entry name" value="ant_ant_sig"/>
    <property type="match status" value="1"/>
</dbReference>
<evidence type="ECO:0000259" key="3">
    <source>
        <dbReference type="PROSITE" id="PS50801"/>
    </source>
</evidence>
<dbReference type="RefSeq" id="WP_344790361.1">
    <property type="nucleotide sequence ID" value="NZ_BAABBV010000001.1"/>
</dbReference>
<dbReference type="Proteomes" id="UP001415169">
    <property type="component" value="Unassembled WGS sequence"/>
</dbReference>